<evidence type="ECO:0000313" key="3">
    <source>
        <dbReference type="Proteomes" id="UP000326202"/>
    </source>
</evidence>
<dbReference type="Proteomes" id="UP000326202">
    <property type="component" value="Chromosome"/>
</dbReference>
<dbReference type="SMART" id="SM00829">
    <property type="entry name" value="PKS_ER"/>
    <property type="match status" value="1"/>
</dbReference>
<dbReference type="Pfam" id="PF13602">
    <property type="entry name" value="ADH_zinc_N_2"/>
    <property type="match status" value="1"/>
</dbReference>
<keyword evidence="3" id="KW-1185">Reference proteome</keyword>
<evidence type="ECO:0000313" key="2">
    <source>
        <dbReference type="EMBL" id="QEX18013.1"/>
    </source>
</evidence>
<dbReference type="CDD" id="cd05289">
    <property type="entry name" value="MDR_like_2"/>
    <property type="match status" value="1"/>
</dbReference>
<dbReference type="SUPFAM" id="SSF50129">
    <property type="entry name" value="GroES-like"/>
    <property type="match status" value="1"/>
</dbReference>
<dbReference type="InterPro" id="IPR050700">
    <property type="entry name" value="YIM1/Zinc_Alcohol_DH_Fams"/>
</dbReference>
<dbReference type="InterPro" id="IPR011032">
    <property type="entry name" value="GroES-like_sf"/>
</dbReference>
<organism evidence="2 3">
    <name type="scientific">Hypericibacter terrae</name>
    <dbReference type="NCBI Taxonomy" id="2602015"/>
    <lineage>
        <taxon>Bacteria</taxon>
        <taxon>Pseudomonadati</taxon>
        <taxon>Pseudomonadota</taxon>
        <taxon>Alphaproteobacteria</taxon>
        <taxon>Rhodospirillales</taxon>
        <taxon>Dongiaceae</taxon>
        <taxon>Hypericibacter</taxon>
    </lineage>
</organism>
<reference evidence="2 3" key="1">
    <citation type="submission" date="2019-08" db="EMBL/GenBank/DDBJ databases">
        <title>Hyperibacter terrae gen. nov., sp. nov. and Hyperibacter viscosus sp. nov., two new members in the family Rhodospirillaceae isolated from the rhizosphere of Hypericum perforatum.</title>
        <authorList>
            <person name="Noviana Z."/>
        </authorList>
    </citation>
    <scope>NUCLEOTIDE SEQUENCE [LARGE SCALE GENOMIC DNA]</scope>
    <source>
        <strain evidence="2 3">R5913</strain>
    </source>
</reference>
<dbReference type="SUPFAM" id="SSF51735">
    <property type="entry name" value="NAD(P)-binding Rossmann-fold domains"/>
    <property type="match status" value="1"/>
</dbReference>
<dbReference type="Gene3D" id="3.40.50.720">
    <property type="entry name" value="NAD(P)-binding Rossmann-like Domain"/>
    <property type="match status" value="1"/>
</dbReference>
<dbReference type="InterPro" id="IPR036291">
    <property type="entry name" value="NAD(P)-bd_dom_sf"/>
</dbReference>
<dbReference type="Gene3D" id="3.90.180.10">
    <property type="entry name" value="Medium-chain alcohol dehydrogenases, catalytic domain"/>
    <property type="match status" value="1"/>
</dbReference>
<dbReference type="GO" id="GO:0016491">
    <property type="term" value="F:oxidoreductase activity"/>
    <property type="evidence" value="ECO:0007669"/>
    <property type="project" value="InterPro"/>
</dbReference>
<feature type="domain" description="Enoyl reductase (ER)" evidence="1">
    <location>
        <begin position="78"/>
        <end position="374"/>
    </location>
</feature>
<dbReference type="InterPro" id="IPR020843">
    <property type="entry name" value="ER"/>
</dbReference>
<gene>
    <name evidence="2" type="ORF">FRZ44_33170</name>
</gene>
<dbReference type="Pfam" id="PF08240">
    <property type="entry name" value="ADH_N"/>
    <property type="match status" value="1"/>
</dbReference>
<proteinExistence type="predicted"/>
<dbReference type="KEGG" id="htq:FRZ44_33170"/>
<dbReference type="InterPro" id="IPR013154">
    <property type="entry name" value="ADH-like_N"/>
</dbReference>
<protein>
    <submittedName>
        <fullName evidence="2">Quinone oxidoreductase</fullName>
    </submittedName>
</protein>
<sequence length="379" mass="40427">MRPPLPPFTEVNAIEKFRLAGDAPNSRDEVAGERGAAATERAKLNVVEDQMAASSIVPEVSEGRTHSTMMAWRVHEFGPPEVMSFERVPRPEPGPGEILVKVEAAGVGPWDGWIRAGRSALPQPLPLTLGSDLSGEIVAMGPGVSGLQVGDQVYGVTNPQFIGAYAEYALASAAMVSLKPTSLTFVEAASVPVISVTAWQALFDHAQLKAGQTAVIHGAAGNVGAYAVQLARRAGVRTIATVAVDDIPLVRGLGADTVIDYRTRRFEEEVRDADAVIDLVGGETQNRSFRVLRRGGKLISAVSRPDQHLAESHGVESAFFLVNVTSPYLAEIARLIDDGKLRTKVGAVLPLADARAAHFMLERVRPLPKGKIVLAVRES</sequence>
<dbReference type="PANTHER" id="PTHR11695">
    <property type="entry name" value="ALCOHOL DEHYDROGENASE RELATED"/>
    <property type="match status" value="1"/>
</dbReference>
<name>A0A5J6MKT3_9PROT</name>
<evidence type="ECO:0000259" key="1">
    <source>
        <dbReference type="SMART" id="SM00829"/>
    </source>
</evidence>
<dbReference type="AlphaFoldDB" id="A0A5J6MKT3"/>
<accession>A0A5J6MKT3</accession>
<dbReference type="RefSeq" id="WP_225308295.1">
    <property type="nucleotide sequence ID" value="NZ_CP042906.1"/>
</dbReference>
<dbReference type="EMBL" id="CP042906">
    <property type="protein sequence ID" value="QEX18013.1"/>
    <property type="molecule type" value="Genomic_DNA"/>
</dbReference>
<dbReference type="PANTHER" id="PTHR11695:SF294">
    <property type="entry name" value="RETICULON-4-INTERACTING PROTEIN 1, MITOCHONDRIAL"/>
    <property type="match status" value="1"/>
</dbReference>